<feature type="region of interest" description="Disordered" evidence="1">
    <location>
        <begin position="1389"/>
        <end position="1409"/>
    </location>
</feature>
<dbReference type="Proteomes" id="UP001615550">
    <property type="component" value="Unassembled WGS sequence"/>
</dbReference>
<protein>
    <submittedName>
        <fullName evidence="2">Hemagglutinin repeat-containing protein</fullName>
    </submittedName>
</protein>
<keyword evidence="3" id="KW-1185">Reference proteome</keyword>
<feature type="region of interest" description="Disordered" evidence="1">
    <location>
        <begin position="1574"/>
        <end position="1599"/>
    </location>
</feature>
<gene>
    <name evidence="2" type="ORF">ACD661_05065</name>
</gene>
<accession>A0ABW8D9G3</accession>
<feature type="region of interest" description="Disordered" evidence="1">
    <location>
        <begin position="3019"/>
        <end position="3042"/>
    </location>
</feature>
<dbReference type="RefSeq" id="WP_400186764.1">
    <property type="nucleotide sequence ID" value="NZ_JBGORX010000001.1"/>
</dbReference>
<dbReference type="InterPro" id="IPR025157">
    <property type="entry name" value="Hemagglutinin_rpt"/>
</dbReference>
<feature type="region of interest" description="Disordered" evidence="1">
    <location>
        <begin position="1323"/>
        <end position="1347"/>
    </location>
</feature>
<feature type="compositionally biased region" description="Polar residues" evidence="1">
    <location>
        <begin position="1574"/>
        <end position="1583"/>
    </location>
</feature>
<evidence type="ECO:0000313" key="3">
    <source>
        <dbReference type="Proteomes" id="UP001615550"/>
    </source>
</evidence>
<feature type="compositionally biased region" description="Basic and acidic residues" evidence="1">
    <location>
        <begin position="2717"/>
        <end position="2728"/>
    </location>
</feature>
<feature type="compositionally biased region" description="Low complexity" evidence="1">
    <location>
        <begin position="1396"/>
        <end position="1406"/>
    </location>
</feature>
<evidence type="ECO:0000256" key="1">
    <source>
        <dbReference type="SAM" id="MobiDB-lite"/>
    </source>
</evidence>
<dbReference type="EMBL" id="JBGORX010000001">
    <property type="protein sequence ID" value="MFJ1267930.1"/>
    <property type="molecule type" value="Genomic_DNA"/>
</dbReference>
<comment type="caution">
    <text evidence="2">The sequence shown here is derived from an EMBL/GenBank/DDBJ whole genome shotgun (WGS) entry which is preliminary data.</text>
</comment>
<sequence>MASAIKVLTIGTHDLGVLPREVNVDYLSDIDWFEFSQKHARAAIQPDQNGEYNITDSIIGTKTHGELYDNGIKILEWHSTSDGKLIVQSYTEKQLNLFADLKTKECFINAKGPVYIKGKLEMESILAIDAEALWLDDEVTSQGSILLKARQGIGLLAPVKSENLVIDAAYVHQAADVHTSGQLDVSAQFFKQDASVKTLVDKLRLVSIESEMKGDLRVNNECFLTSKSLIWGQESELSTFRFLGANHIHTGNLHLRGDTQARIGNSDLPEEGLFLVDEQLAIDEEAVVHVFNTKSSLNEIENKGELALDQCHLEAQHVEQQGIFDAKSSLIKLSDYFTHDNKALTELKNCLFIAPITYMHGHDFSIHDSTYKGAVCNVYAGSLEFNGHSVIEIKELFVDEEAETIIRDSKLKADASIKSMGRLLFEKADIETKYLRTIEGRLTSKNSVISSEVLLELNGATDLRESRISGDILTLNGALVIDKAHFKVDSLKITSEKANINSLFSNSKYLEINGGAAEEPALFIGCGFTTAILECSNHILLENSTIYGVSEKKISHLLHAGLRLRNSKFITDDDIRNYLNGQIELEDNSVMKVRLLHSQGAMKAKDSKVWCERLKQEDASIKFETSTLVIQDKFNSQRSIVELSQGSVLGAFDVELMDHSTLILTGESTLAADSQLENTADSTIISTGSTVHAKKFTALGRTELCSSLLSAKELSIYDQFSAHSMSMVTVEGLIDVALEASVKLEKAALTGESISIFGTMDAINSAITAQNELEVFSDASVAIVGVTQIEAHDMHVRGSLAVHEAPTEEADQEQTDLESKQEGPMPFIHVHHELTVAEEGSIEGTGNLFIEAAHYQHEGTVDLSGKLKIIGSDLINKGSFWADNMLLGFDSQVFNSGSLSAEEMVIHSNFFNVLGQTYAKRSLSVAGFYGANAGLIAANNYSNTTLLSVNAGLITPNLAGKASDIFNLNNLGSVAKLAVSTLIPGYSNAINLGLMIPGLISTGKSFYHKISEFNIDHYRQLRTHELMAELSCLKGLFSTAYSAANLAYAASYEMPNLSDDFASIQSTSFDTTLSLYDIKSAASRFDYKNFGMRSAGAVLGSYSDDSLINLNLGGVLVPNASKRSLFSFNSGAEFSAFSHNINNQIFFNSGWSGGGDANFSTQYGYNEGSLEGLNRFSYRANRTVNTGSMGGEQAYVVVDSLEQEGKLHLSHGFAKIDQFTDVDDAVTEFSDMVVTGVDYKSTGYFEGQRTFLDYEHQIKLGENFTAHTSHLSLKAHDVTIAGKIQHEEGLFIEADKVLLTEDSVIRGERTSDEELFVPKVAPAQTTEDTQEAPTTEAVLETEPGEGTNEQTTEVKKEFNPHHVLQIKAKEAKLDGTISGGDYTLIQGIETKPEPSPSEVTPVSTSEDTAQKPAKFDKLVIGEHADITLSYGSITGHQVVNDGHVNLDSFSLDIDSLQQNNTQVFDRCSGEVTQFRDSETSSTKVTQSALTGKSLVSTGVLDSQKTSFHYSDEFLTTKTSDFKSDDTWITTDHFQVGGKVDYQHLLSVKAETVTLQAGSSINGKKTAEDELFVPQESSATSADTTAPKGEPLAGDTPEDKKEFKPQHIFAIEAKKVQLNGKLTGGDFTSIHGKRIEEDGVEKTEKCELLEVGASAEIDLTHGYVSAQTGDITGFAHLSGFDIGIDRTKIHHGGHLSLEKSVFNGTVLGNADGTLSLDHSNVTVTDMILSQYGHEHIVDSTVTTNKLVDYSQLSYQGQTTFFTKNYEHAGRVSVSDLPRSGTATRNIFAVQADTANLHGSSNLDNAIFDIKHFADANQFISGSGQYSSYGVSGSLELDTTDYMDLTLPFFRRCDLTVKASGITTHSDYISDYTLKLISTDTDINLLNTLSGANIFVKSAGAIRTNHQIYAAGLACFEAVGGFYNVGGGINGNIVSIKASEIINITPDSVPAPTKKPSGPLGKGRGAPKSPFPRSKDKDKSTEPTPDPWGIPMGTSGVINGRSETYMEATSGNIVNCGGVIRGGAYTQLIAQGDIINKCNVSTHRGPYGRVTTFDAGLIAGGGGLADTDGIGLYLKANGMVRSDASNFIANGSNYIYGRHGIDFEARQESHVSKVKKTKTWYGKSSESVTTTTTVSHSNVQSFGGINTLVAEEGGVTSVATHFISPGGTQVSSRDTVLLYSLKSQTKKHKSSSSFWGLSKHSTDEKHEEVAPTLFVDNGVTRIYSTQGSIDARGAYFAGNGDLDMRAEHGRISFGTDLLDHEVIEKSRGIGVSVPGMGAWSSWKSGGSIYDAMSAEDATLSKLNSMLGSNNTTELLANASNLGINLYNTTSSLMRGLSDHTLTSEILARYGIGGTGGRGFSPTINVTMTESTTKTKYQTQGVGGVNRGGNVYLEAGEGIDLENGVRVHAGGNMVVNAPEIIARSAELHSSVDQMVTSQSVGVSPTGQIQDASLAYSHTRTTSTQHVNAELSAGGHMELGYKGGAMHQVTLDGARIIAGSLDAKIEHLSIIDKQDISTTETESAQVSLSGQISAYAGKGNSAVVREHSGVYVADNTGHSVVIDEAHMTGSEMLINGGVVEITKLVSEKVVDHQSYSGVGVSLNVHDLQRLAGQQASNVTGEQAIAVGEVTFDKIDRQVEHTPVVYGENGAQIVIKEVVGEVHTESANGATVLKNDELHVIVDVPVTNSDYMQKSVANIQSGAEKIATALGLKGLPETTSPEQRDPVLPSRREEEEEEEEEFGEKTEKDVDKKDLEKPISEKEAAALQELLSLAPNDKLSEINGTLNQIDEGKRNGEDTSLLENKLKTQILSAINLVVKASSEETWGRLAKKIGADSADKLAKILSSSDGAGIKAYMGSRGTIYISFIFNLYGASLGGEEDVWGTAIKNTAGDLTINFTLKSATGAFAGPIGWILVGIGVLDTFLYDEKVVELFQEQSKSFVEEGRKQLDDGNYDAAAASMHLASEHAQAAWYTQVIHYLGNLVPKFVERTNELGDSIGAIFPAPIIQEPKKVNRHSFFASSEEVKSEEQTRSNQSVNEVGRTCEFK</sequence>
<feature type="region of interest" description="Disordered" evidence="1">
    <location>
        <begin position="2706"/>
        <end position="2750"/>
    </location>
</feature>
<evidence type="ECO:0000313" key="2">
    <source>
        <dbReference type="EMBL" id="MFJ1267930.1"/>
    </source>
</evidence>
<proteinExistence type="predicted"/>
<reference evidence="2 3" key="1">
    <citation type="submission" date="2024-08" db="EMBL/GenBank/DDBJ databases">
        <title>Draft Genome Sequence of Legionella lytica strain DSB2004, Isolated From a Fire Sprinkler System.</title>
        <authorList>
            <person name="Everhart A.D."/>
            <person name="Kidane D.T."/>
            <person name="Farone A.L."/>
            <person name="Farone M.B."/>
        </authorList>
    </citation>
    <scope>NUCLEOTIDE SEQUENCE [LARGE SCALE GENOMIC DNA]</scope>
    <source>
        <strain evidence="2 3">DSB2004</strain>
    </source>
</reference>
<name>A0ABW8D9G3_9GAMM</name>
<feature type="compositionally biased region" description="Polar residues" evidence="1">
    <location>
        <begin position="1323"/>
        <end position="1333"/>
    </location>
</feature>
<feature type="compositionally biased region" description="Basic and acidic residues" evidence="1">
    <location>
        <begin position="2738"/>
        <end position="2750"/>
    </location>
</feature>
<dbReference type="Pfam" id="PF13332">
    <property type="entry name" value="Fil_haemagg_2"/>
    <property type="match status" value="1"/>
</dbReference>
<organism evidence="2 3">
    <name type="scientific">Legionella lytica</name>
    <dbReference type="NCBI Taxonomy" id="96232"/>
    <lineage>
        <taxon>Bacteria</taxon>
        <taxon>Pseudomonadati</taxon>
        <taxon>Pseudomonadota</taxon>
        <taxon>Gammaproteobacteria</taxon>
        <taxon>Legionellales</taxon>
        <taxon>Legionellaceae</taxon>
        <taxon>Legionella</taxon>
    </lineage>
</organism>
<feature type="region of interest" description="Disordered" evidence="1">
    <location>
        <begin position="1945"/>
        <end position="1992"/>
    </location>
</feature>